<dbReference type="GO" id="GO:0103068">
    <property type="term" value="F:leukotriene C4 gamma-glutamyl transferase activity"/>
    <property type="evidence" value="ECO:0007669"/>
    <property type="project" value="UniProtKB-EC"/>
</dbReference>
<protein>
    <submittedName>
        <fullName evidence="1">Gamma-glutamyltranspeptidase/glutathione hydrolase</fullName>
        <ecNumber evidence="1">2.3.2.2</ecNumber>
        <ecNumber evidence="1">3.4.19.13</ecNumber>
    </submittedName>
</protein>
<dbReference type="PANTHER" id="PTHR43881">
    <property type="entry name" value="GAMMA-GLUTAMYLTRANSPEPTIDASE (AFU_ORTHOLOGUE AFUA_4G13580)"/>
    <property type="match status" value="1"/>
</dbReference>
<dbReference type="GO" id="GO:0036374">
    <property type="term" value="F:glutathione hydrolase activity"/>
    <property type="evidence" value="ECO:0007669"/>
    <property type="project" value="UniProtKB-EC"/>
</dbReference>
<dbReference type="InterPro" id="IPR043137">
    <property type="entry name" value="GGT_ssub_C"/>
</dbReference>
<dbReference type="SUPFAM" id="SSF56235">
    <property type="entry name" value="N-terminal nucleophile aminohydrolases (Ntn hydrolases)"/>
    <property type="match status" value="1"/>
</dbReference>
<organism evidence="1 2">
    <name type="scientific">Ancylobacter amanitiformis</name>
    <dbReference type="NCBI Taxonomy" id="217069"/>
    <lineage>
        <taxon>Bacteria</taxon>
        <taxon>Pseudomonadati</taxon>
        <taxon>Pseudomonadota</taxon>
        <taxon>Alphaproteobacteria</taxon>
        <taxon>Hyphomicrobiales</taxon>
        <taxon>Xanthobacteraceae</taxon>
        <taxon>Ancylobacter</taxon>
    </lineage>
</organism>
<dbReference type="PANTHER" id="PTHR43881:SF1">
    <property type="entry name" value="GAMMA-GLUTAMYLTRANSPEPTIDASE (AFU_ORTHOLOGUE AFUA_4G13580)"/>
    <property type="match status" value="1"/>
</dbReference>
<dbReference type="InterPro" id="IPR043138">
    <property type="entry name" value="GGT_lsub"/>
</dbReference>
<keyword evidence="2" id="KW-1185">Reference proteome</keyword>
<dbReference type="Pfam" id="PF01019">
    <property type="entry name" value="G_glu_transpept"/>
    <property type="match status" value="1"/>
</dbReference>
<dbReference type="EC" id="3.4.19.13" evidence="1"/>
<dbReference type="InterPro" id="IPR029055">
    <property type="entry name" value="Ntn_hydrolases_N"/>
</dbReference>
<comment type="caution">
    <text evidence="1">The sequence shown here is derived from an EMBL/GenBank/DDBJ whole genome shotgun (WGS) entry which is preliminary data.</text>
</comment>
<keyword evidence="1" id="KW-0378">Hydrolase</keyword>
<dbReference type="Proteomes" id="UP001235094">
    <property type="component" value="Unassembled WGS sequence"/>
</dbReference>
<evidence type="ECO:0000313" key="2">
    <source>
        <dbReference type="Proteomes" id="UP001235094"/>
    </source>
</evidence>
<gene>
    <name evidence="1" type="ORF">QOZ99_003812</name>
</gene>
<name>A0ABU0LW25_9HYPH</name>
<keyword evidence="1" id="KW-0808">Transferase</keyword>
<sequence>MSDNRDRKPLDGAGRTRSIVYSARAAAATSHPLASLTAIDMLRRGGNAVDAAIAAIAVQCVVEPHQTGIGGDCFALCMPRNARAPIGLSGAGRAPAAASTGWFAQHGVAELALDSPHSVTVPGAVAGWCKLLADHGRLSLETVLEPAIRCARDGYVVQPIVGLDWSTEAPLLADHPVAASVFLPEGRPIPAGSLHRQPRLAATLETIAREGHDGFYTGEVAADMVACLRDHGGLHTLQDFAEARADYVAPISTRYRGYDVLELPPSGQGLAALMMLNVLDRMDLADPGLSEADRIHVLAELAKLAYHHRDHLFGDPDFASTPVRELLSPQWADFARTRIDMSHAAEPVVWPEVMQRDTVYACVIDEDGNAISFINSLFHSFGSRIMAPRSGVLFHNRGAQFRLEPGHPNAIAGGKRPLHTLIPGMVMKDGACVAPFGVMGGPYQAAGHAELLSNILDLGLDPQQALDRPRSFAYRGVLNVERRTDPGLIDALRSRGHDAQWSPAMIGGGQLIWRDPASGILAAASDPRKDGCALGL</sequence>
<proteinExistence type="predicted"/>
<dbReference type="EC" id="2.3.2.2" evidence="1"/>
<dbReference type="EMBL" id="JAUSVR010000018">
    <property type="protein sequence ID" value="MDQ0512896.1"/>
    <property type="molecule type" value="Genomic_DNA"/>
</dbReference>
<evidence type="ECO:0000313" key="1">
    <source>
        <dbReference type="EMBL" id="MDQ0512896.1"/>
    </source>
</evidence>
<dbReference type="Gene3D" id="1.10.246.130">
    <property type="match status" value="1"/>
</dbReference>
<dbReference type="PRINTS" id="PR01210">
    <property type="entry name" value="GGTRANSPTASE"/>
</dbReference>
<dbReference type="Gene3D" id="3.60.20.40">
    <property type="match status" value="1"/>
</dbReference>
<accession>A0ABU0LW25</accession>
<dbReference type="InterPro" id="IPR052896">
    <property type="entry name" value="GGT-like_enzyme"/>
</dbReference>
<reference evidence="1 2" key="1">
    <citation type="submission" date="2023-07" db="EMBL/GenBank/DDBJ databases">
        <title>Genomic Encyclopedia of Type Strains, Phase IV (KMG-IV): sequencing the most valuable type-strain genomes for metagenomic binning, comparative biology and taxonomic classification.</title>
        <authorList>
            <person name="Goeker M."/>
        </authorList>
    </citation>
    <scope>NUCLEOTIDE SEQUENCE [LARGE SCALE GENOMIC DNA]</scope>
    <source>
        <strain evidence="1 2">DSM 15561</strain>
    </source>
</reference>
<keyword evidence="1" id="KW-0012">Acyltransferase</keyword>